<dbReference type="AlphaFoldDB" id="A0A0F9LTJ5"/>
<accession>A0A0F9LTJ5</accession>
<evidence type="ECO:0008006" key="2">
    <source>
        <dbReference type="Google" id="ProtNLM"/>
    </source>
</evidence>
<dbReference type="Gene3D" id="3.20.20.70">
    <property type="entry name" value="Aldolase class I"/>
    <property type="match status" value="1"/>
</dbReference>
<name>A0A0F9LTJ5_9ZZZZ</name>
<evidence type="ECO:0000313" key="1">
    <source>
        <dbReference type="EMBL" id="KKM67725.1"/>
    </source>
</evidence>
<organism evidence="1">
    <name type="scientific">marine sediment metagenome</name>
    <dbReference type="NCBI Taxonomy" id="412755"/>
    <lineage>
        <taxon>unclassified sequences</taxon>
        <taxon>metagenomes</taxon>
        <taxon>ecological metagenomes</taxon>
    </lineage>
</organism>
<dbReference type="InterPro" id="IPR013785">
    <property type="entry name" value="Aldolase_TIM"/>
</dbReference>
<comment type="caution">
    <text evidence="1">The sequence shown here is derived from an EMBL/GenBank/DDBJ whole genome shotgun (WGS) entry which is preliminary data.</text>
</comment>
<dbReference type="InterPro" id="IPR058240">
    <property type="entry name" value="rSAM_sf"/>
</dbReference>
<dbReference type="SUPFAM" id="SSF102114">
    <property type="entry name" value="Radical SAM enzymes"/>
    <property type="match status" value="1"/>
</dbReference>
<protein>
    <recommendedName>
        <fullName evidence="2">Radical SAM core domain-containing protein</fullName>
    </recommendedName>
</protein>
<reference evidence="1" key="1">
    <citation type="journal article" date="2015" name="Nature">
        <title>Complex archaea that bridge the gap between prokaryotes and eukaryotes.</title>
        <authorList>
            <person name="Spang A."/>
            <person name="Saw J.H."/>
            <person name="Jorgensen S.L."/>
            <person name="Zaremba-Niedzwiedzka K."/>
            <person name="Martijn J."/>
            <person name="Lind A.E."/>
            <person name="van Eijk R."/>
            <person name="Schleper C."/>
            <person name="Guy L."/>
            <person name="Ettema T.J."/>
        </authorList>
    </citation>
    <scope>NUCLEOTIDE SEQUENCE</scope>
</reference>
<gene>
    <name evidence="1" type="ORF">LCGC14_1468260</name>
</gene>
<dbReference type="EMBL" id="LAZR01010299">
    <property type="protein sequence ID" value="KKM67725.1"/>
    <property type="molecule type" value="Genomic_DNA"/>
</dbReference>
<proteinExistence type="predicted"/>
<sequence length="154" mass="17986">MKIQTFSIVAGTEACDANCPFCVSKQTPKTGLQSNPNYRNFHTACQFATRCGVTTAMITGKGEPTLFPNQITMYIKMLSDHRFPFIELQTNGKRLWTEDRFTDYLAQWKDEYLAKDKKLFLRAKKIYKAKKAEKEMKELTRKQELMPIINKWKE</sequence>